<feature type="domain" description="UspA" evidence="2">
    <location>
        <begin position="151"/>
        <end position="286"/>
    </location>
</feature>
<dbReference type="Pfam" id="PF00582">
    <property type="entry name" value="Usp"/>
    <property type="match status" value="2"/>
</dbReference>
<sequence>MSDSRDPYIVVGADASAGAETALDWAVDDAAKRRAQLRIGHAWSLATHLLPDADRGHLVEAAQKAAEELVERAARRALARRPELDVTAEPLPGEPAVNLLSMADGADLLVVGARGLGRFEPVLLGSVSETVAAHATCPVAVVRSTGSAAGPVVVGVAPDEARGPLEFAFVEAERRGVPLHAVRTWLHPQALPGQAVVPPHETAERDRGEGEELDALLAPVRESFPDVPVETEARLAEPEAALVEASRAASLVVVGARRHRGRFGLPFGRVTRRVLHHAHCPVVVVPV</sequence>
<reference evidence="3 4" key="1">
    <citation type="submission" date="2023-03" db="EMBL/GenBank/DDBJ databases">
        <title>Draft genome sequence of type strain Streptomyces ferralitis JCM 14344.</title>
        <authorList>
            <person name="Klaysubun C."/>
            <person name="Duangmal K."/>
        </authorList>
    </citation>
    <scope>NUCLEOTIDE SEQUENCE [LARGE SCALE GENOMIC DNA]</scope>
    <source>
        <strain evidence="3 4">JCM 14344</strain>
    </source>
</reference>
<evidence type="ECO:0000313" key="3">
    <source>
        <dbReference type="EMBL" id="MDF2254962.1"/>
    </source>
</evidence>
<dbReference type="CDD" id="cd00293">
    <property type="entry name" value="USP-like"/>
    <property type="match status" value="1"/>
</dbReference>
<feature type="domain" description="UspA" evidence="2">
    <location>
        <begin position="9"/>
        <end position="143"/>
    </location>
</feature>
<evidence type="ECO:0000256" key="1">
    <source>
        <dbReference type="ARBA" id="ARBA00008791"/>
    </source>
</evidence>
<dbReference type="PANTHER" id="PTHR46553:SF3">
    <property type="entry name" value="ADENINE NUCLEOTIDE ALPHA HYDROLASES-LIKE SUPERFAMILY PROTEIN"/>
    <property type="match status" value="1"/>
</dbReference>
<evidence type="ECO:0000259" key="2">
    <source>
        <dbReference type="Pfam" id="PF00582"/>
    </source>
</evidence>
<dbReference type="PRINTS" id="PR01438">
    <property type="entry name" value="UNVRSLSTRESS"/>
</dbReference>
<comment type="similarity">
    <text evidence="1">Belongs to the universal stress protein A family.</text>
</comment>
<protein>
    <submittedName>
        <fullName evidence="3">Universal stress protein</fullName>
    </submittedName>
</protein>
<organism evidence="3 4">
    <name type="scientific">Streptantibioticus ferralitis</name>
    <dbReference type="NCBI Taxonomy" id="236510"/>
    <lineage>
        <taxon>Bacteria</taxon>
        <taxon>Bacillati</taxon>
        <taxon>Actinomycetota</taxon>
        <taxon>Actinomycetes</taxon>
        <taxon>Kitasatosporales</taxon>
        <taxon>Streptomycetaceae</taxon>
        <taxon>Streptantibioticus</taxon>
    </lineage>
</organism>
<accession>A0ABT5YTM6</accession>
<name>A0ABT5YTM6_9ACTN</name>
<dbReference type="Gene3D" id="3.40.50.620">
    <property type="entry name" value="HUPs"/>
    <property type="match status" value="2"/>
</dbReference>
<dbReference type="InterPro" id="IPR006016">
    <property type="entry name" value="UspA"/>
</dbReference>
<dbReference type="RefSeq" id="WP_275808366.1">
    <property type="nucleotide sequence ID" value="NZ_BAAANM010000008.1"/>
</dbReference>
<proteinExistence type="inferred from homology"/>
<dbReference type="PANTHER" id="PTHR46553">
    <property type="entry name" value="ADENINE NUCLEOTIDE ALPHA HYDROLASES-LIKE SUPERFAMILY PROTEIN"/>
    <property type="match status" value="1"/>
</dbReference>
<evidence type="ECO:0000313" key="4">
    <source>
        <dbReference type="Proteomes" id="UP001220022"/>
    </source>
</evidence>
<gene>
    <name evidence="3" type="ORF">P2L57_04215</name>
</gene>
<dbReference type="InterPro" id="IPR006015">
    <property type="entry name" value="Universal_stress_UspA"/>
</dbReference>
<dbReference type="Proteomes" id="UP001220022">
    <property type="component" value="Unassembled WGS sequence"/>
</dbReference>
<dbReference type="EMBL" id="JARHTQ010000002">
    <property type="protein sequence ID" value="MDF2254962.1"/>
    <property type="molecule type" value="Genomic_DNA"/>
</dbReference>
<dbReference type="InterPro" id="IPR014729">
    <property type="entry name" value="Rossmann-like_a/b/a_fold"/>
</dbReference>
<comment type="caution">
    <text evidence="3">The sequence shown here is derived from an EMBL/GenBank/DDBJ whole genome shotgun (WGS) entry which is preliminary data.</text>
</comment>
<dbReference type="SUPFAM" id="SSF52402">
    <property type="entry name" value="Adenine nucleotide alpha hydrolases-like"/>
    <property type="match status" value="2"/>
</dbReference>
<keyword evidence="4" id="KW-1185">Reference proteome</keyword>